<accession>A0A397SY13</accession>
<gene>
    <name evidence="1" type="ORF">C1645_823244</name>
</gene>
<sequence>MITPLVSKIIINLLNDDDSFTKNLNKNKANNPIDQINDILSNRSIPVLESKNEIISLNNISKMISAILDSRANSLFDHITLRTLRPRLIPLSLRDNIMNIVNNSRNILNTS</sequence>
<dbReference type="Proteomes" id="UP000265703">
    <property type="component" value="Unassembled WGS sequence"/>
</dbReference>
<organism evidence="1 2">
    <name type="scientific">Glomus cerebriforme</name>
    <dbReference type="NCBI Taxonomy" id="658196"/>
    <lineage>
        <taxon>Eukaryota</taxon>
        <taxon>Fungi</taxon>
        <taxon>Fungi incertae sedis</taxon>
        <taxon>Mucoromycota</taxon>
        <taxon>Glomeromycotina</taxon>
        <taxon>Glomeromycetes</taxon>
        <taxon>Glomerales</taxon>
        <taxon>Glomeraceae</taxon>
        <taxon>Glomus</taxon>
    </lineage>
</organism>
<evidence type="ECO:0000313" key="1">
    <source>
        <dbReference type="EMBL" id="RIA90532.1"/>
    </source>
</evidence>
<name>A0A397SY13_9GLOM</name>
<comment type="caution">
    <text evidence="1">The sequence shown here is derived from an EMBL/GenBank/DDBJ whole genome shotgun (WGS) entry which is preliminary data.</text>
</comment>
<proteinExistence type="predicted"/>
<keyword evidence="2" id="KW-1185">Reference proteome</keyword>
<dbReference type="AlphaFoldDB" id="A0A397SY13"/>
<reference evidence="1 2" key="1">
    <citation type="submission" date="2018-06" db="EMBL/GenBank/DDBJ databases">
        <title>Comparative genomics reveals the genomic features of Rhizophagus irregularis, R. cerebriforme, R. diaphanum and Gigaspora rosea, and their symbiotic lifestyle signature.</title>
        <authorList>
            <person name="Morin E."/>
            <person name="San Clemente H."/>
            <person name="Chen E.C.H."/>
            <person name="De La Providencia I."/>
            <person name="Hainaut M."/>
            <person name="Kuo A."/>
            <person name="Kohler A."/>
            <person name="Murat C."/>
            <person name="Tang N."/>
            <person name="Roy S."/>
            <person name="Loubradou J."/>
            <person name="Henrissat B."/>
            <person name="Grigoriev I.V."/>
            <person name="Corradi N."/>
            <person name="Roux C."/>
            <person name="Martin F.M."/>
        </authorList>
    </citation>
    <scope>NUCLEOTIDE SEQUENCE [LARGE SCALE GENOMIC DNA]</scope>
    <source>
        <strain evidence="1 2">DAOM 227022</strain>
    </source>
</reference>
<dbReference type="EMBL" id="QKYT01000178">
    <property type="protein sequence ID" value="RIA90532.1"/>
    <property type="molecule type" value="Genomic_DNA"/>
</dbReference>
<protein>
    <submittedName>
        <fullName evidence="1">Uncharacterized protein</fullName>
    </submittedName>
</protein>
<dbReference type="OrthoDB" id="2386959at2759"/>
<evidence type="ECO:0000313" key="2">
    <source>
        <dbReference type="Proteomes" id="UP000265703"/>
    </source>
</evidence>